<evidence type="ECO:0000313" key="3">
    <source>
        <dbReference type="EMBL" id="CDQ99533.1"/>
    </source>
</evidence>
<reference evidence="3" key="1">
    <citation type="journal article" date="2014" name="Nat. Commun.">
        <title>The rainbow trout genome provides novel insights into evolution after whole-genome duplication in vertebrates.</title>
        <authorList>
            <person name="Berthelot C."/>
            <person name="Brunet F."/>
            <person name="Chalopin D."/>
            <person name="Juanchich A."/>
            <person name="Bernard M."/>
            <person name="Noel B."/>
            <person name="Bento P."/>
            <person name="Da Silva C."/>
            <person name="Labadie K."/>
            <person name="Alberti A."/>
            <person name="Aury J.M."/>
            <person name="Louis A."/>
            <person name="Dehais P."/>
            <person name="Bardou P."/>
            <person name="Montfort J."/>
            <person name="Klopp C."/>
            <person name="Cabau C."/>
            <person name="Gaspin C."/>
            <person name="Thorgaard G.H."/>
            <person name="Boussaha M."/>
            <person name="Quillet E."/>
            <person name="Guyomard R."/>
            <person name="Galiana D."/>
            <person name="Bobe J."/>
            <person name="Volff J.N."/>
            <person name="Genet C."/>
            <person name="Wincker P."/>
            <person name="Jaillon O."/>
            <person name="Roest Crollius H."/>
            <person name="Guiguen Y."/>
        </authorList>
    </citation>
    <scope>NUCLEOTIDE SEQUENCE [LARGE SCALE GENOMIC DNA]</scope>
</reference>
<dbReference type="PaxDb" id="8022-A0A060Z601"/>
<protein>
    <recommendedName>
        <fullName evidence="2">Calponin-homology (CH) domain-containing protein</fullName>
    </recommendedName>
</protein>
<dbReference type="InterPro" id="IPR032940">
    <property type="entry name" value="CAMSAP"/>
</dbReference>
<dbReference type="PANTHER" id="PTHR21595:SF3">
    <property type="entry name" value="CALMODULIN-REGULATED SPECTRIN-ASSOCIATED PROTEIN 1"/>
    <property type="match status" value="1"/>
</dbReference>
<dbReference type="STRING" id="8022.A0A060Z601"/>
<reference evidence="3" key="2">
    <citation type="submission" date="2014-03" db="EMBL/GenBank/DDBJ databases">
        <authorList>
            <person name="Genoscope - CEA"/>
        </authorList>
    </citation>
    <scope>NUCLEOTIDE SEQUENCE</scope>
</reference>
<dbReference type="InterPro" id="IPR001715">
    <property type="entry name" value="CH_dom"/>
</dbReference>
<dbReference type="GO" id="GO:0051011">
    <property type="term" value="F:microtubule minus-end binding"/>
    <property type="evidence" value="ECO:0007669"/>
    <property type="project" value="TreeGrafter"/>
</dbReference>
<keyword evidence="1" id="KW-1133">Transmembrane helix</keyword>
<dbReference type="InterPro" id="IPR036872">
    <property type="entry name" value="CH_dom_sf"/>
</dbReference>
<dbReference type="InterPro" id="IPR022613">
    <property type="entry name" value="CH_CAMSAP_2"/>
</dbReference>
<sequence length="181" mass="20520">MCLPDICLKVVSSIADSLYNIQLLREFCNEYLNRSFHLRPEDVLYAPPVLKHNVMVFIAELFWWFEILKPDFVQPRDLQEVKDVRSLLQPKDSRPHVSISNATKRSFLATPGSPDIITTSQSPDICNRYYLKLTFLSVCFCLCVILVSARIGISLCSRVCVCARTCVCAGVLVCVRVSVSR</sequence>
<gene>
    <name evidence="3" type="ORF">GSONMT00055760001</name>
</gene>
<name>A0A060Z601_ONCMY</name>
<keyword evidence="1" id="KW-0812">Transmembrane</keyword>
<dbReference type="GO" id="GO:0007026">
    <property type="term" value="P:negative regulation of microtubule depolymerization"/>
    <property type="evidence" value="ECO:0007669"/>
    <property type="project" value="TreeGrafter"/>
</dbReference>
<proteinExistence type="predicted"/>
<dbReference type="GO" id="GO:0005516">
    <property type="term" value="F:calmodulin binding"/>
    <property type="evidence" value="ECO:0007669"/>
    <property type="project" value="InterPro"/>
</dbReference>
<feature type="transmembrane region" description="Helical" evidence="1">
    <location>
        <begin position="129"/>
        <end position="149"/>
    </location>
</feature>
<dbReference type="AlphaFoldDB" id="A0A060Z601"/>
<organism evidence="3 4">
    <name type="scientific">Oncorhynchus mykiss</name>
    <name type="common">Rainbow trout</name>
    <name type="synonym">Salmo gairdneri</name>
    <dbReference type="NCBI Taxonomy" id="8022"/>
    <lineage>
        <taxon>Eukaryota</taxon>
        <taxon>Metazoa</taxon>
        <taxon>Chordata</taxon>
        <taxon>Craniata</taxon>
        <taxon>Vertebrata</taxon>
        <taxon>Euteleostomi</taxon>
        <taxon>Actinopterygii</taxon>
        <taxon>Neopterygii</taxon>
        <taxon>Teleostei</taxon>
        <taxon>Protacanthopterygii</taxon>
        <taxon>Salmoniformes</taxon>
        <taxon>Salmonidae</taxon>
        <taxon>Salmoninae</taxon>
        <taxon>Oncorhynchus</taxon>
    </lineage>
</organism>
<dbReference type="PROSITE" id="PS50021">
    <property type="entry name" value="CH"/>
    <property type="match status" value="1"/>
</dbReference>
<accession>A0A060Z601</accession>
<dbReference type="Proteomes" id="UP000193380">
    <property type="component" value="Unassembled WGS sequence"/>
</dbReference>
<evidence type="ECO:0000313" key="4">
    <source>
        <dbReference type="Proteomes" id="UP000193380"/>
    </source>
</evidence>
<dbReference type="EMBL" id="FR947628">
    <property type="protein sequence ID" value="CDQ99533.1"/>
    <property type="molecule type" value="Genomic_DNA"/>
</dbReference>
<evidence type="ECO:0000256" key="1">
    <source>
        <dbReference type="SAM" id="Phobius"/>
    </source>
</evidence>
<feature type="domain" description="Calponin-homology (CH)" evidence="2">
    <location>
        <begin position="1"/>
        <end position="66"/>
    </location>
</feature>
<keyword evidence="1" id="KW-0472">Membrane</keyword>
<dbReference type="GO" id="GO:0036449">
    <property type="term" value="C:microtubule minus-end"/>
    <property type="evidence" value="ECO:0007669"/>
    <property type="project" value="TreeGrafter"/>
</dbReference>
<dbReference type="GO" id="GO:0031122">
    <property type="term" value="P:cytoplasmic microtubule organization"/>
    <property type="evidence" value="ECO:0007669"/>
    <property type="project" value="TreeGrafter"/>
</dbReference>
<dbReference type="Pfam" id="PF11971">
    <property type="entry name" value="CAMSAP_CH"/>
    <property type="match status" value="1"/>
</dbReference>
<dbReference type="SUPFAM" id="SSF47576">
    <property type="entry name" value="Calponin-homology domain, CH-domain"/>
    <property type="match status" value="1"/>
</dbReference>
<evidence type="ECO:0000259" key="2">
    <source>
        <dbReference type="PROSITE" id="PS50021"/>
    </source>
</evidence>
<dbReference type="PANTHER" id="PTHR21595">
    <property type="entry name" value="PATRONIN"/>
    <property type="match status" value="1"/>
</dbReference>